<keyword evidence="2" id="KW-1185">Reference proteome</keyword>
<dbReference type="Proteomes" id="UP000076858">
    <property type="component" value="Unassembled WGS sequence"/>
</dbReference>
<comment type="caution">
    <text evidence="1">The sequence shown here is derived from an EMBL/GenBank/DDBJ whole genome shotgun (WGS) entry which is preliminary data.</text>
</comment>
<sequence length="82" mass="9546">MAELKFAIQILNMENRYPGTNFKFLPLQAHSSFVEFNLSFAFCSVDAFEQLFTCFLTSRQIASKTFKFQYNSISPSRQQKQS</sequence>
<proteinExistence type="predicted"/>
<name>A0A162CWK7_9CRUS</name>
<evidence type="ECO:0000313" key="2">
    <source>
        <dbReference type="Proteomes" id="UP000076858"/>
    </source>
</evidence>
<dbReference type="AlphaFoldDB" id="A0A162CWK7"/>
<protein>
    <submittedName>
        <fullName evidence="1">Uncharacterized protein</fullName>
    </submittedName>
</protein>
<gene>
    <name evidence="1" type="ORF">APZ42_003612</name>
</gene>
<reference evidence="1 2" key="1">
    <citation type="submission" date="2016-03" db="EMBL/GenBank/DDBJ databases">
        <title>EvidentialGene: Evidence-directed Construction of Genes on Genomes.</title>
        <authorList>
            <person name="Gilbert D.G."/>
            <person name="Choi J.-H."/>
            <person name="Mockaitis K."/>
            <person name="Colbourne J."/>
            <person name="Pfrender M."/>
        </authorList>
    </citation>
    <scope>NUCLEOTIDE SEQUENCE [LARGE SCALE GENOMIC DNA]</scope>
    <source>
        <strain evidence="1 2">Xinb3</strain>
        <tissue evidence="1">Complete organism</tissue>
    </source>
</reference>
<accession>A0A162CWK7</accession>
<evidence type="ECO:0000313" key="1">
    <source>
        <dbReference type="EMBL" id="KZS00194.1"/>
    </source>
</evidence>
<dbReference type="EMBL" id="LRGB01011327">
    <property type="protein sequence ID" value="KZS00194.1"/>
    <property type="molecule type" value="Genomic_DNA"/>
</dbReference>
<organism evidence="1 2">
    <name type="scientific">Daphnia magna</name>
    <dbReference type="NCBI Taxonomy" id="35525"/>
    <lineage>
        <taxon>Eukaryota</taxon>
        <taxon>Metazoa</taxon>
        <taxon>Ecdysozoa</taxon>
        <taxon>Arthropoda</taxon>
        <taxon>Crustacea</taxon>
        <taxon>Branchiopoda</taxon>
        <taxon>Diplostraca</taxon>
        <taxon>Cladocera</taxon>
        <taxon>Anomopoda</taxon>
        <taxon>Daphniidae</taxon>
        <taxon>Daphnia</taxon>
    </lineage>
</organism>